<keyword evidence="1" id="KW-0472">Membrane</keyword>
<dbReference type="RefSeq" id="WP_198822846.1">
    <property type="nucleotide sequence ID" value="NZ_JAEKCZ010000026.1"/>
</dbReference>
<organism evidence="2 3">
    <name type="scientific">Pseudomonas psychrophila</name>
    <dbReference type="NCBI Taxonomy" id="122355"/>
    <lineage>
        <taxon>Bacteria</taxon>
        <taxon>Pseudomonadati</taxon>
        <taxon>Pseudomonadota</taxon>
        <taxon>Gammaproteobacteria</taxon>
        <taxon>Pseudomonadales</taxon>
        <taxon>Pseudomonadaceae</taxon>
        <taxon>Pseudomonas</taxon>
    </lineage>
</organism>
<sequence length="177" mass="19357">MIQALKRSIAKKIHAVIMMAPLKREMMRLGICSLFAILLNIILFFGVEADGSIKSWAETPVKLFASTTLFVLMVKIVLPLLAWTILKAVLLSANNAFSGILGFLGNQVTGALYCSGIILASIVLKQYSITGTLDSELASLAVYVFISGFLWFFIFQCAIQKTMSPALRTPAVPRLKP</sequence>
<dbReference type="EMBL" id="JAEKCZ010000026">
    <property type="protein sequence ID" value="MBJ2259163.1"/>
    <property type="molecule type" value="Genomic_DNA"/>
</dbReference>
<gene>
    <name evidence="2" type="ORF">JFT45_21930</name>
</gene>
<comment type="caution">
    <text evidence="2">The sequence shown here is derived from an EMBL/GenBank/DDBJ whole genome shotgun (WGS) entry which is preliminary data.</text>
</comment>
<feature type="transmembrane region" description="Helical" evidence="1">
    <location>
        <begin position="140"/>
        <end position="159"/>
    </location>
</feature>
<keyword evidence="1" id="KW-0812">Transmembrane</keyword>
<evidence type="ECO:0000313" key="3">
    <source>
        <dbReference type="Proteomes" id="UP000658390"/>
    </source>
</evidence>
<reference evidence="2" key="1">
    <citation type="submission" date="2020-12" db="EMBL/GenBank/DDBJ databases">
        <title>Antibiotic resistance and phylogeny of Pseudomonas spp. isolated over three decades from chicken meat in the Norwegian food chain.</title>
        <authorList>
            <person name="Moen B."/>
        </authorList>
    </citation>
    <scope>NUCLEOTIDE SEQUENCE</scope>
    <source>
        <strain evidence="2">MF6762</strain>
    </source>
</reference>
<accession>A0A8I1FUV5</accession>
<feature type="transmembrane region" description="Helical" evidence="1">
    <location>
        <begin position="65"/>
        <end position="86"/>
    </location>
</feature>
<feature type="transmembrane region" description="Helical" evidence="1">
    <location>
        <begin position="98"/>
        <end position="120"/>
    </location>
</feature>
<dbReference type="Proteomes" id="UP000658390">
    <property type="component" value="Unassembled WGS sequence"/>
</dbReference>
<name>A0A8I1FUV5_9PSED</name>
<protein>
    <submittedName>
        <fullName evidence="2">Uncharacterized protein</fullName>
    </submittedName>
</protein>
<proteinExistence type="predicted"/>
<keyword evidence="1" id="KW-1133">Transmembrane helix</keyword>
<evidence type="ECO:0000256" key="1">
    <source>
        <dbReference type="SAM" id="Phobius"/>
    </source>
</evidence>
<dbReference type="AlphaFoldDB" id="A0A8I1FUV5"/>
<evidence type="ECO:0000313" key="2">
    <source>
        <dbReference type="EMBL" id="MBJ2259163.1"/>
    </source>
</evidence>